<dbReference type="PANTHER" id="PTHR24189:SF50">
    <property type="entry name" value="ANKYRIN REPEAT AND SOCS BOX PROTEIN 2"/>
    <property type="match status" value="1"/>
</dbReference>
<dbReference type="PROSITE" id="PS50088">
    <property type="entry name" value="ANK_REPEAT"/>
    <property type="match status" value="3"/>
</dbReference>
<dbReference type="InterPro" id="IPR002110">
    <property type="entry name" value="Ankyrin_rpt"/>
</dbReference>
<evidence type="ECO:0000313" key="4">
    <source>
        <dbReference type="EMBL" id="OLQ11108.1"/>
    </source>
</evidence>
<evidence type="ECO:0000256" key="1">
    <source>
        <dbReference type="ARBA" id="ARBA00022737"/>
    </source>
</evidence>
<dbReference type="Proteomes" id="UP000186817">
    <property type="component" value="Unassembled WGS sequence"/>
</dbReference>
<dbReference type="Gene3D" id="1.25.40.20">
    <property type="entry name" value="Ankyrin repeat-containing domain"/>
    <property type="match status" value="2"/>
</dbReference>
<keyword evidence="5" id="KW-1185">Reference proteome</keyword>
<dbReference type="GO" id="GO:0005634">
    <property type="term" value="C:nucleus"/>
    <property type="evidence" value="ECO:0007669"/>
    <property type="project" value="TreeGrafter"/>
</dbReference>
<dbReference type="OMA" id="SGEDMAN"/>
<evidence type="ECO:0000256" key="3">
    <source>
        <dbReference type="PROSITE-ProRule" id="PRU00023"/>
    </source>
</evidence>
<dbReference type="InterPro" id="IPR050745">
    <property type="entry name" value="Multifunctional_regulatory"/>
</dbReference>
<dbReference type="InterPro" id="IPR036770">
    <property type="entry name" value="Ankyrin_rpt-contain_sf"/>
</dbReference>
<feature type="repeat" description="ANK" evidence="3">
    <location>
        <begin position="68"/>
        <end position="100"/>
    </location>
</feature>
<evidence type="ECO:0000256" key="2">
    <source>
        <dbReference type="ARBA" id="ARBA00023043"/>
    </source>
</evidence>
<protein>
    <submittedName>
        <fullName evidence="4">Ankyrin repeat domain-containing protein 50</fullName>
    </submittedName>
</protein>
<accession>A0A1Q9EUK5</accession>
<gene>
    <name evidence="4" type="primary">ANKRD50</name>
    <name evidence="4" type="ORF">AK812_SmicGene5073</name>
</gene>
<reference evidence="4 5" key="1">
    <citation type="submission" date="2016-02" db="EMBL/GenBank/DDBJ databases">
        <title>Genome analysis of coral dinoflagellate symbionts highlights evolutionary adaptations to a symbiotic lifestyle.</title>
        <authorList>
            <person name="Aranda M."/>
            <person name="Li Y."/>
            <person name="Liew Y.J."/>
            <person name="Baumgarten S."/>
            <person name="Simakov O."/>
            <person name="Wilson M."/>
            <person name="Piel J."/>
            <person name="Ashoor H."/>
            <person name="Bougouffa S."/>
            <person name="Bajic V.B."/>
            <person name="Ryu T."/>
            <person name="Ravasi T."/>
            <person name="Bayer T."/>
            <person name="Micklem G."/>
            <person name="Kim H."/>
            <person name="Bhak J."/>
            <person name="Lajeunesse T.C."/>
            <person name="Voolstra C.R."/>
        </authorList>
    </citation>
    <scope>NUCLEOTIDE SEQUENCE [LARGE SCALE GENOMIC DNA]</scope>
    <source>
        <strain evidence="4 5">CCMP2467</strain>
    </source>
</reference>
<keyword evidence="2 3" id="KW-0040">ANK repeat</keyword>
<dbReference type="SMART" id="SM00248">
    <property type="entry name" value="ANK"/>
    <property type="match status" value="3"/>
</dbReference>
<dbReference type="AlphaFoldDB" id="A0A1Q9EUK5"/>
<dbReference type="PROSITE" id="PS50297">
    <property type="entry name" value="ANK_REP_REGION"/>
    <property type="match status" value="1"/>
</dbReference>
<dbReference type="Pfam" id="PF00023">
    <property type="entry name" value="Ank"/>
    <property type="match status" value="1"/>
</dbReference>
<dbReference type="Pfam" id="PF12796">
    <property type="entry name" value="Ank_2"/>
    <property type="match status" value="1"/>
</dbReference>
<proteinExistence type="predicted"/>
<dbReference type="GO" id="GO:0005737">
    <property type="term" value="C:cytoplasm"/>
    <property type="evidence" value="ECO:0007669"/>
    <property type="project" value="TreeGrafter"/>
</dbReference>
<keyword evidence="1" id="KW-0677">Repeat</keyword>
<dbReference type="OrthoDB" id="434549at2759"/>
<feature type="repeat" description="ANK" evidence="3">
    <location>
        <begin position="138"/>
        <end position="170"/>
    </location>
</feature>
<dbReference type="PRINTS" id="PR01415">
    <property type="entry name" value="ANKYRIN"/>
</dbReference>
<dbReference type="PANTHER" id="PTHR24189">
    <property type="entry name" value="MYOTROPHIN"/>
    <property type="match status" value="1"/>
</dbReference>
<feature type="repeat" description="ANK" evidence="3">
    <location>
        <begin position="101"/>
        <end position="137"/>
    </location>
</feature>
<organism evidence="4 5">
    <name type="scientific">Symbiodinium microadriaticum</name>
    <name type="common">Dinoflagellate</name>
    <name type="synonym">Zooxanthella microadriatica</name>
    <dbReference type="NCBI Taxonomy" id="2951"/>
    <lineage>
        <taxon>Eukaryota</taxon>
        <taxon>Sar</taxon>
        <taxon>Alveolata</taxon>
        <taxon>Dinophyceae</taxon>
        <taxon>Suessiales</taxon>
        <taxon>Symbiodiniaceae</taxon>
        <taxon>Symbiodinium</taxon>
    </lineage>
</organism>
<sequence>MLRITMLSGEDMANLPLTELSDIKVLKQRLHQQHGLPPRFRLKNCCSTQRSCFLLLDVGAQKDLHQWEGRTALMYAAYTGHAQIAQLLLEAGSQKDLRDDDNGTQLMYAACNACEATCASVAQLLLQAGAHLDERDNRGSTIPMDAACRGHAAVVQLLLDAGAEKDVMPQAFGCS</sequence>
<name>A0A1Q9EUK5_SYMMI</name>
<evidence type="ECO:0000313" key="5">
    <source>
        <dbReference type="Proteomes" id="UP000186817"/>
    </source>
</evidence>
<dbReference type="SUPFAM" id="SSF48403">
    <property type="entry name" value="Ankyrin repeat"/>
    <property type="match status" value="1"/>
</dbReference>
<comment type="caution">
    <text evidence="4">The sequence shown here is derived from an EMBL/GenBank/DDBJ whole genome shotgun (WGS) entry which is preliminary data.</text>
</comment>
<dbReference type="EMBL" id="LSRX01000065">
    <property type="protein sequence ID" value="OLQ11108.1"/>
    <property type="molecule type" value="Genomic_DNA"/>
</dbReference>